<sequence length="269" mass="30453">MAFDRAPGRAPVVTSDAERETAGHRLIKRIFPEAQVSGFAHIDQEVAFFTQVAALLRPDDVVLDFGAGRGAWLETEPSLYKRWLHNFRGRCAHVDGCDVDPVVKDNPTLDAAATFAPGEALPYPDNRFDLIVSRYVFEHLPDPEWAARELLRVLRPGGWICALTPNKWGYVALASRLLPNRHHARALSSVQPGRQERDVFPTVYRLNRPADVRRHFGHGADVFHYSTSAVPSYHFGSALLFRLLRLVHRLTPPPFDVGLRFFIRKREAM</sequence>
<protein>
    <submittedName>
        <fullName evidence="1">Class I SAM-dependent methyltransferase</fullName>
    </submittedName>
</protein>
<evidence type="ECO:0000313" key="2">
    <source>
        <dbReference type="Proteomes" id="UP000503222"/>
    </source>
</evidence>
<accession>A0A6G7YTH4</accession>
<dbReference type="Gene3D" id="3.40.50.150">
    <property type="entry name" value="Vaccinia Virus protein VP39"/>
    <property type="match status" value="1"/>
</dbReference>
<keyword evidence="1" id="KW-0489">Methyltransferase</keyword>
<dbReference type="AlphaFoldDB" id="A0A6G7YTH4"/>
<dbReference type="EMBL" id="CP049869">
    <property type="protein sequence ID" value="QIK80039.1"/>
    <property type="molecule type" value="Genomic_DNA"/>
</dbReference>
<dbReference type="GO" id="GO:0008168">
    <property type="term" value="F:methyltransferase activity"/>
    <property type="evidence" value="ECO:0007669"/>
    <property type="project" value="UniProtKB-KW"/>
</dbReference>
<keyword evidence="1" id="KW-0808">Transferase</keyword>
<dbReference type="InterPro" id="IPR029063">
    <property type="entry name" value="SAM-dependent_MTases_sf"/>
</dbReference>
<reference evidence="1 2" key="1">
    <citation type="submission" date="2020-03" db="EMBL/GenBank/DDBJ databases">
        <title>Sphingomonas sp. nov., isolated from fish.</title>
        <authorList>
            <person name="Hyun D.-W."/>
            <person name="Bae J.-W."/>
        </authorList>
    </citation>
    <scope>NUCLEOTIDE SEQUENCE [LARGE SCALE GENOMIC DNA]</scope>
    <source>
        <strain evidence="1 2">HDW15B</strain>
    </source>
</reference>
<name>A0A6G7YTH4_9SPHN</name>
<dbReference type="KEGG" id="spii:G7077_09180"/>
<dbReference type="CDD" id="cd02440">
    <property type="entry name" value="AdoMet_MTases"/>
    <property type="match status" value="1"/>
</dbReference>
<organism evidence="1 2">
    <name type="scientific">Sphingomonas piscis</name>
    <dbReference type="NCBI Taxonomy" id="2714943"/>
    <lineage>
        <taxon>Bacteria</taxon>
        <taxon>Pseudomonadati</taxon>
        <taxon>Pseudomonadota</taxon>
        <taxon>Alphaproteobacteria</taxon>
        <taxon>Sphingomonadales</taxon>
        <taxon>Sphingomonadaceae</taxon>
        <taxon>Sphingomonas</taxon>
    </lineage>
</organism>
<gene>
    <name evidence="1" type="ORF">G7077_09180</name>
</gene>
<dbReference type="Proteomes" id="UP000503222">
    <property type="component" value="Chromosome"/>
</dbReference>
<evidence type="ECO:0000313" key="1">
    <source>
        <dbReference type="EMBL" id="QIK80039.1"/>
    </source>
</evidence>
<dbReference type="GO" id="GO:0032259">
    <property type="term" value="P:methylation"/>
    <property type="evidence" value="ECO:0007669"/>
    <property type="project" value="UniProtKB-KW"/>
</dbReference>
<dbReference type="PANTHER" id="PTHR43591">
    <property type="entry name" value="METHYLTRANSFERASE"/>
    <property type="match status" value="1"/>
</dbReference>
<keyword evidence="2" id="KW-1185">Reference proteome</keyword>
<proteinExistence type="predicted"/>
<dbReference type="Pfam" id="PF13489">
    <property type="entry name" value="Methyltransf_23"/>
    <property type="match status" value="1"/>
</dbReference>
<dbReference type="SUPFAM" id="SSF53335">
    <property type="entry name" value="S-adenosyl-L-methionine-dependent methyltransferases"/>
    <property type="match status" value="1"/>
</dbReference>